<name>A0A0F6SHT3_9BACT</name>
<evidence type="ECO:0000256" key="1">
    <source>
        <dbReference type="ARBA" id="ARBA00006252"/>
    </source>
</evidence>
<comment type="similarity">
    <text evidence="1">Belongs to the NAD(P)H dehydrogenase (quinone) family.</text>
</comment>
<keyword evidence="2" id="KW-0560">Oxidoreductase</keyword>
<dbReference type="InterPro" id="IPR051545">
    <property type="entry name" value="NAD(P)H_dehydrogenase_qn"/>
</dbReference>
<evidence type="ECO:0000259" key="3">
    <source>
        <dbReference type="Pfam" id="PF02525"/>
    </source>
</evidence>
<dbReference type="AlphaFoldDB" id="A0A0F6SHT3"/>
<proteinExistence type="inferred from homology"/>
<dbReference type="KEGG" id="samy:DB32_008143"/>
<dbReference type="Proteomes" id="UP000034883">
    <property type="component" value="Chromosome"/>
</dbReference>
<dbReference type="Pfam" id="PF02525">
    <property type="entry name" value="Flavodoxin_2"/>
    <property type="match status" value="1"/>
</dbReference>
<evidence type="ECO:0000313" key="4">
    <source>
        <dbReference type="EMBL" id="AKF10994.1"/>
    </source>
</evidence>
<reference evidence="4 5" key="1">
    <citation type="submission" date="2015-03" db="EMBL/GenBank/DDBJ databases">
        <title>Genome assembly of Sandaracinus amylolyticus DSM 53668.</title>
        <authorList>
            <person name="Sharma G."/>
            <person name="Subramanian S."/>
        </authorList>
    </citation>
    <scope>NUCLEOTIDE SEQUENCE [LARGE SCALE GENOMIC DNA]</scope>
    <source>
        <strain evidence="4 5">DSM 53668</strain>
    </source>
</reference>
<dbReference type="GO" id="GO:0005829">
    <property type="term" value="C:cytosol"/>
    <property type="evidence" value="ECO:0007669"/>
    <property type="project" value="TreeGrafter"/>
</dbReference>
<accession>A0A0F6SHT3</accession>
<keyword evidence="5" id="KW-1185">Reference proteome</keyword>
<evidence type="ECO:0000313" key="5">
    <source>
        <dbReference type="Proteomes" id="UP000034883"/>
    </source>
</evidence>
<dbReference type="InterPro" id="IPR003680">
    <property type="entry name" value="Flavodoxin_fold"/>
</dbReference>
<dbReference type="Gene3D" id="3.40.50.360">
    <property type="match status" value="1"/>
</dbReference>
<evidence type="ECO:0000256" key="2">
    <source>
        <dbReference type="ARBA" id="ARBA00023002"/>
    </source>
</evidence>
<dbReference type="InterPro" id="IPR029039">
    <property type="entry name" value="Flavoprotein-like_sf"/>
</dbReference>
<dbReference type="PANTHER" id="PTHR10204">
    <property type="entry name" value="NAD P H OXIDOREDUCTASE-RELATED"/>
    <property type="match status" value="1"/>
</dbReference>
<dbReference type="PANTHER" id="PTHR10204:SF34">
    <property type="entry name" value="NAD(P)H DEHYDROGENASE [QUINONE] 1 ISOFORM 1"/>
    <property type="match status" value="1"/>
</dbReference>
<dbReference type="EMBL" id="CP011125">
    <property type="protein sequence ID" value="AKF10994.1"/>
    <property type="molecule type" value="Genomic_DNA"/>
</dbReference>
<dbReference type="GO" id="GO:0003955">
    <property type="term" value="F:NAD(P)H dehydrogenase (quinone) activity"/>
    <property type="evidence" value="ECO:0007669"/>
    <property type="project" value="TreeGrafter"/>
</dbReference>
<protein>
    <submittedName>
        <fullName evidence="4">NAD(P)H dehydrogenase, quinone family</fullName>
    </submittedName>
</protein>
<feature type="domain" description="Flavodoxin-like fold" evidence="3">
    <location>
        <begin position="7"/>
        <end position="185"/>
    </location>
</feature>
<sequence length="204" mass="22502">MALMTDVLVLLGHAEPNSFNGALADAYLRGAERAGARTERIDLASLELDLVLRAGHREEQPLEPDLVRLQRAIERARHVVWVFPTYWASPPAVVRGVIDRLFLPGWAFRYEGSALPKGLLAGRSSRVITTMDSPSWWYALAHHRALHATMGTATLTFCGFAPVRFTTLYAVREMDAARRAAWIARVDAIGARDASAIARPMLAA</sequence>
<dbReference type="STRING" id="927083.DB32_008143"/>
<gene>
    <name evidence="4" type="ORF">DB32_008143</name>
</gene>
<organism evidence="4 5">
    <name type="scientific">Sandaracinus amylolyticus</name>
    <dbReference type="NCBI Taxonomy" id="927083"/>
    <lineage>
        <taxon>Bacteria</taxon>
        <taxon>Pseudomonadati</taxon>
        <taxon>Myxococcota</taxon>
        <taxon>Polyangia</taxon>
        <taxon>Polyangiales</taxon>
        <taxon>Sandaracinaceae</taxon>
        <taxon>Sandaracinus</taxon>
    </lineage>
</organism>
<dbReference type="SUPFAM" id="SSF52218">
    <property type="entry name" value="Flavoproteins"/>
    <property type="match status" value="1"/>
</dbReference>